<keyword evidence="4" id="KW-1185">Reference proteome</keyword>
<evidence type="ECO:0000259" key="2">
    <source>
        <dbReference type="Pfam" id="PF22980"/>
    </source>
</evidence>
<reference evidence="3 4" key="1">
    <citation type="submission" date="2019-06" db="EMBL/GenBank/DDBJ databases">
        <title>Genome Sequence of the Brown Rot Fungal Pathogen Monilinia fructicola.</title>
        <authorList>
            <person name="De Miccolis Angelini R.M."/>
            <person name="Landi L."/>
            <person name="Abate D."/>
            <person name="Pollastro S."/>
            <person name="Romanazzi G."/>
            <person name="Faretra F."/>
        </authorList>
    </citation>
    <scope>NUCLEOTIDE SEQUENCE [LARGE SCALE GENOMIC DNA]</scope>
    <source>
        <strain evidence="3 4">Mfrc123</strain>
    </source>
</reference>
<dbReference type="AlphaFoldDB" id="A0A5M9JUI4"/>
<evidence type="ECO:0000313" key="3">
    <source>
        <dbReference type="EMBL" id="KAA8572347.1"/>
    </source>
</evidence>
<dbReference type="OrthoDB" id="3540790at2759"/>
<evidence type="ECO:0000256" key="1">
    <source>
        <dbReference type="SAM" id="MobiDB-lite"/>
    </source>
</evidence>
<dbReference type="Pfam" id="PF22980">
    <property type="entry name" value="Myb_DNA-bind_8"/>
    <property type="match status" value="1"/>
</dbReference>
<feature type="compositionally biased region" description="Basic and acidic residues" evidence="1">
    <location>
        <begin position="70"/>
        <end position="83"/>
    </location>
</feature>
<dbReference type="EMBL" id="VICG01000004">
    <property type="protein sequence ID" value="KAA8572347.1"/>
    <property type="molecule type" value="Genomic_DNA"/>
</dbReference>
<proteinExistence type="predicted"/>
<gene>
    <name evidence="3" type="ORF">EYC84_002970</name>
</gene>
<accession>A0A5M9JUI4</accession>
<protein>
    <recommendedName>
        <fullName evidence="2">Myb-like DNA-binding domain-containing protein</fullName>
    </recommendedName>
</protein>
<dbReference type="InterPro" id="IPR054505">
    <property type="entry name" value="Myb_DNA-bind_8"/>
</dbReference>
<name>A0A5M9JUI4_MONFR</name>
<dbReference type="VEuPathDB" id="FungiDB:MFRU_003g04240"/>
<sequence>MPFSNKEELLVVAVLKQLGPQKGKIDFLKVAEEIGISGGMDDRKAAAKRWSRFKKERGIEVVKKRSGKAKKEIKNDGEKETIKTPETTVKTPSIPKKRKLVHNENDGDEEA</sequence>
<feature type="region of interest" description="Disordered" evidence="1">
    <location>
        <begin position="70"/>
        <end position="111"/>
    </location>
</feature>
<comment type="caution">
    <text evidence="3">The sequence shown here is derived from an EMBL/GenBank/DDBJ whole genome shotgun (WGS) entry which is preliminary data.</text>
</comment>
<feature type="domain" description="Myb-like DNA-binding" evidence="2">
    <location>
        <begin position="10"/>
        <end position="56"/>
    </location>
</feature>
<dbReference type="Proteomes" id="UP000322873">
    <property type="component" value="Unassembled WGS sequence"/>
</dbReference>
<organism evidence="3 4">
    <name type="scientific">Monilinia fructicola</name>
    <name type="common">Brown rot fungus</name>
    <name type="synonym">Ciboria fructicola</name>
    <dbReference type="NCBI Taxonomy" id="38448"/>
    <lineage>
        <taxon>Eukaryota</taxon>
        <taxon>Fungi</taxon>
        <taxon>Dikarya</taxon>
        <taxon>Ascomycota</taxon>
        <taxon>Pezizomycotina</taxon>
        <taxon>Leotiomycetes</taxon>
        <taxon>Helotiales</taxon>
        <taxon>Sclerotiniaceae</taxon>
        <taxon>Monilinia</taxon>
    </lineage>
</organism>
<evidence type="ECO:0000313" key="4">
    <source>
        <dbReference type="Proteomes" id="UP000322873"/>
    </source>
</evidence>